<evidence type="ECO:0000313" key="1">
    <source>
        <dbReference type="EMBL" id="RLE12592.1"/>
    </source>
</evidence>
<protein>
    <submittedName>
        <fullName evidence="1">Uncharacterized protein</fullName>
    </submittedName>
</protein>
<name>A0A662DEM6_UNCAE</name>
<accession>A0A662DEM6</accession>
<evidence type="ECO:0000313" key="2">
    <source>
        <dbReference type="Proteomes" id="UP000267654"/>
    </source>
</evidence>
<reference evidence="1 2" key="1">
    <citation type="submission" date="2018-06" db="EMBL/GenBank/DDBJ databases">
        <title>Extensive metabolic versatility and redundancy in microbially diverse, dynamic hydrothermal sediments.</title>
        <authorList>
            <person name="Dombrowski N."/>
            <person name="Teske A."/>
            <person name="Baker B.J."/>
        </authorList>
    </citation>
    <scope>NUCLEOTIDE SEQUENCE [LARGE SCALE GENOMIC DNA]</scope>
    <source>
        <strain evidence="1">B19_G9</strain>
    </source>
</reference>
<dbReference type="AlphaFoldDB" id="A0A662DEM6"/>
<sequence length="90" mass="10306">MGGCVKVLNSQASRATTTVILIMKMDQGWTVPSIIGVEIRRKMRQDSIIMFNVRGSMFDVLCSTLKPLKVFSFYVLRSKLKIYLSFEILR</sequence>
<proteinExistence type="predicted"/>
<comment type="caution">
    <text evidence="1">The sequence shown here is derived from an EMBL/GenBank/DDBJ whole genome shotgun (WGS) entry which is preliminary data.</text>
</comment>
<dbReference type="Proteomes" id="UP000267654">
    <property type="component" value="Unassembled WGS sequence"/>
</dbReference>
<dbReference type="EMBL" id="QMQB01000146">
    <property type="protein sequence ID" value="RLE12592.1"/>
    <property type="molecule type" value="Genomic_DNA"/>
</dbReference>
<gene>
    <name evidence="1" type="ORF">DRI96_04275</name>
</gene>
<organism evidence="1 2">
    <name type="scientific">Aerophobetes bacterium</name>
    <dbReference type="NCBI Taxonomy" id="2030807"/>
    <lineage>
        <taxon>Bacteria</taxon>
        <taxon>Candidatus Aerophobota</taxon>
    </lineage>
</organism>